<proteinExistence type="predicted"/>
<protein>
    <recommendedName>
        <fullName evidence="2">Phage tail protein</fullName>
    </recommendedName>
</protein>
<sequence>MFSEPVLKVTLTSDAQITMGGSYFELAGITGTVTVDTPLKETYKSYSSYNSKMSGDYPTLLPGENIITWSGGVTEIIITPNWRTL</sequence>
<comment type="caution">
    <text evidence="1">The sequence shown here is derived from an EMBL/GenBank/DDBJ whole genome shotgun (WGS) entry which is preliminary data.</text>
</comment>
<dbReference type="EMBL" id="VSSQ01094759">
    <property type="protein sequence ID" value="MPN39131.1"/>
    <property type="molecule type" value="Genomic_DNA"/>
</dbReference>
<dbReference type="AlphaFoldDB" id="A0A645HJD3"/>
<evidence type="ECO:0000313" key="1">
    <source>
        <dbReference type="EMBL" id="MPN39131.1"/>
    </source>
</evidence>
<accession>A0A645HJD3</accession>
<gene>
    <name evidence="1" type="ORF">SDC9_186659</name>
</gene>
<evidence type="ECO:0008006" key="2">
    <source>
        <dbReference type="Google" id="ProtNLM"/>
    </source>
</evidence>
<name>A0A645HJD3_9ZZZZ</name>
<reference evidence="1" key="1">
    <citation type="submission" date="2019-08" db="EMBL/GenBank/DDBJ databases">
        <authorList>
            <person name="Kucharzyk K."/>
            <person name="Murdoch R.W."/>
            <person name="Higgins S."/>
            <person name="Loffler F."/>
        </authorList>
    </citation>
    <scope>NUCLEOTIDE SEQUENCE</scope>
</reference>
<organism evidence="1">
    <name type="scientific">bioreactor metagenome</name>
    <dbReference type="NCBI Taxonomy" id="1076179"/>
    <lineage>
        <taxon>unclassified sequences</taxon>
        <taxon>metagenomes</taxon>
        <taxon>ecological metagenomes</taxon>
    </lineage>
</organism>